<proteinExistence type="predicted"/>
<gene>
    <name evidence="1" type="ORF">ANN_10409</name>
</gene>
<keyword evidence="2" id="KW-1185">Reference proteome</keyword>
<dbReference type="EMBL" id="JAJSOF020000005">
    <property type="protein sequence ID" value="KAJ4448393.1"/>
    <property type="molecule type" value="Genomic_DNA"/>
</dbReference>
<accession>A0ABQ8TNX2</accession>
<dbReference type="PANTHER" id="PTHR47326:SF1">
    <property type="entry name" value="HTH PSQ-TYPE DOMAIN-CONTAINING PROTEIN"/>
    <property type="match status" value="1"/>
</dbReference>
<dbReference type="Proteomes" id="UP001148838">
    <property type="component" value="Unassembled WGS sequence"/>
</dbReference>
<organism evidence="1 2">
    <name type="scientific">Periplaneta americana</name>
    <name type="common">American cockroach</name>
    <name type="synonym">Blatta americana</name>
    <dbReference type="NCBI Taxonomy" id="6978"/>
    <lineage>
        <taxon>Eukaryota</taxon>
        <taxon>Metazoa</taxon>
        <taxon>Ecdysozoa</taxon>
        <taxon>Arthropoda</taxon>
        <taxon>Hexapoda</taxon>
        <taxon>Insecta</taxon>
        <taxon>Pterygota</taxon>
        <taxon>Neoptera</taxon>
        <taxon>Polyneoptera</taxon>
        <taxon>Dictyoptera</taxon>
        <taxon>Blattodea</taxon>
        <taxon>Blattoidea</taxon>
        <taxon>Blattidae</taxon>
        <taxon>Blattinae</taxon>
        <taxon>Periplaneta</taxon>
    </lineage>
</organism>
<reference evidence="1 2" key="1">
    <citation type="journal article" date="2022" name="Allergy">
        <title>Genome assembly and annotation of Periplaneta americana reveal a comprehensive cockroach allergen profile.</title>
        <authorList>
            <person name="Wang L."/>
            <person name="Xiong Q."/>
            <person name="Saelim N."/>
            <person name="Wang L."/>
            <person name="Nong W."/>
            <person name="Wan A.T."/>
            <person name="Shi M."/>
            <person name="Liu X."/>
            <person name="Cao Q."/>
            <person name="Hui J.H.L."/>
            <person name="Sookrung N."/>
            <person name="Leung T.F."/>
            <person name="Tungtrongchitr A."/>
            <person name="Tsui S.K.W."/>
        </authorList>
    </citation>
    <scope>NUCLEOTIDE SEQUENCE [LARGE SCALE GENOMIC DNA]</scope>
    <source>
        <strain evidence="1">PWHHKU_190912</strain>
    </source>
</reference>
<evidence type="ECO:0000313" key="1">
    <source>
        <dbReference type="EMBL" id="KAJ4448393.1"/>
    </source>
</evidence>
<comment type="caution">
    <text evidence="1">The sequence shown here is derived from an EMBL/GenBank/DDBJ whole genome shotgun (WGS) entry which is preliminary data.</text>
</comment>
<name>A0ABQ8TNX2_PERAM</name>
<dbReference type="PANTHER" id="PTHR47326">
    <property type="entry name" value="TRANSPOSABLE ELEMENT TC3 TRANSPOSASE-LIKE PROTEIN"/>
    <property type="match status" value="1"/>
</dbReference>
<protein>
    <submittedName>
        <fullName evidence="1">Uncharacterized protein</fullName>
    </submittedName>
</protein>
<evidence type="ECO:0000313" key="2">
    <source>
        <dbReference type="Proteomes" id="UP001148838"/>
    </source>
</evidence>
<sequence>MPLSLPDGNGAQLCPQNRDPFLSAASYSTVGRNYALPFWKTIYWKTIEKMALQPVSLNNKIIPFSATVKNLGIYFDSNMNWNTQISGRPLHYVIRVQIPAPERIFLRSITLSSYDDAEYLHGNIICTSYCVDFCNYGSHNRGEAVYRGTLFPVIRSRMSEWASLLHVKEQYEERLNKETPNNRTMLAVDKFPHTGSVLCQRKGTTGIPRTATANENHGRLLQQVLQSLKRSLRRTSLKLGLSDRSVRRMFKEPGGFTYRIQVVQRLTERDERARLQYCS</sequence>